<evidence type="ECO:0000256" key="2">
    <source>
        <dbReference type="ARBA" id="ARBA00022490"/>
    </source>
</evidence>
<dbReference type="GO" id="GO:0005737">
    <property type="term" value="C:cytoplasm"/>
    <property type="evidence" value="ECO:0007669"/>
    <property type="project" value="UniProtKB-SubCell"/>
</dbReference>
<dbReference type="GO" id="GO:0000226">
    <property type="term" value="P:microtubule cytoskeleton organization"/>
    <property type="evidence" value="ECO:0007669"/>
    <property type="project" value="TreeGrafter"/>
</dbReference>
<evidence type="ECO:0000256" key="1">
    <source>
        <dbReference type="ARBA" id="ARBA00004496"/>
    </source>
</evidence>
<comment type="subcellular location">
    <subcellularLocation>
        <location evidence="1">Cytoplasm</location>
    </subcellularLocation>
</comment>
<dbReference type="GO" id="GO:0045579">
    <property type="term" value="P:positive regulation of B cell differentiation"/>
    <property type="evidence" value="ECO:0007669"/>
    <property type="project" value="TreeGrafter"/>
</dbReference>
<reference evidence="3" key="1">
    <citation type="submission" date="2020-03" db="EMBL/GenBank/DDBJ databases">
        <title>Studies in the Genomics of Life Span.</title>
        <authorList>
            <person name="Glass D."/>
        </authorList>
    </citation>
    <scope>NUCLEOTIDE SEQUENCE</scope>
    <source>
        <strain evidence="3">LTLLF</strain>
        <tissue evidence="3">Muscle</tissue>
    </source>
</reference>
<accession>A0A8J6GWQ5</accession>
<organism evidence="3 4">
    <name type="scientific">Microtus ochrogaster</name>
    <name type="common">Prairie vole</name>
    <dbReference type="NCBI Taxonomy" id="79684"/>
    <lineage>
        <taxon>Eukaryota</taxon>
        <taxon>Metazoa</taxon>
        <taxon>Chordata</taxon>
        <taxon>Craniata</taxon>
        <taxon>Vertebrata</taxon>
        <taxon>Euteleostomi</taxon>
        <taxon>Mammalia</taxon>
        <taxon>Eutheria</taxon>
        <taxon>Euarchontoglires</taxon>
        <taxon>Glires</taxon>
        <taxon>Rodentia</taxon>
        <taxon>Myomorpha</taxon>
        <taxon>Muroidea</taxon>
        <taxon>Cricetidae</taxon>
        <taxon>Arvicolinae</taxon>
        <taxon>Microtus</taxon>
    </lineage>
</organism>
<proteinExistence type="predicted"/>
<dbReference type="InterPro" id="IPR039865">
    <property type="entry name" value="PPP2R3C"/>
</dbReference>
<comment type="caution">
    <text evidence="3">The sequence shown here is derived from an EMBL/GenBank/DDBJ whole genome shotgun (WGS) entry which is preliminary data.</text>
</comment>
<dbReference type="Proteomes" id="UP000710432">
    <property type="component" value="Unassembled WGS sequence"/>
</dbReference>
<dbReference type="GO" id="GO:0043029">
    <property type="term" value="P:T cell homeostasis"/>
    <property type="evidence" value="ECO:0007669"/>
    <property type="project" value="TreeGrafter"/>
</dbReference>
<dbReference type="GO" id="GO:0005819">
    <property type="term" value="C:spindle"/>
    <property type="evidence" value="ECO:0007669"/>
    <property type="project" value="TreeGrafter"/>
</dbReference>
<sequence>MDWKDVLRRRLASPNTNSKRKKSEQELKDEEMDLFTKYYSEWKGGSKNTNAFYKTIPRFYYRLPAEDEVLLQKLREESRAVFLQRKSRELLDNEELQNLWFLLDKHQIPPMIGEEAMINYENFLKVGEKAGPKCKLEMLPLQNMVVQPPQEYNGSSAGCYRCQCDHYHYVNKVGANSHQKCWWCVQVPLKIDPQESNRDERKTKKDSAEKNVLFDVVVGLAWFALI</sequence>
<evidence type="ECO:0000313" key="3">
    <source>
        <dbReference type="EMBL" id="KAH0518218.1"/>
    </source>
</evidence>
<name>A0A8J6GWQ5_MICOH</name>
<dbReference type="EMBL" id="JAATJU010012499">
    <property type="protein sequence ID" value="KAH0518218.1"/>
    <property type="molecule type" value="Genomic_DNA"/>
</dbReference>
<dbReference type="GO" id="GO:0001782">
    <property type="term" value="P:B cell homeostasis"/>
    <property type="evidence" value="ECO:0007669"/>
    <property type="project" value="TreeGrafter"/>
</dbReference>
<dbReference type="GO" id="GO:0005813">
    <property type="term" value="C:centrosome"/>
    <property type="evidence" value="ECO:0007669"/>
    <property type="project" value="TreeGrafter"/>
</dbReference>
<dbReference type="GO" id="GO:0035303">
    <property type="term" value="P:regulation of dephosphorylation"/>
    <property type="evidence" value="ECO:0007669"/>
    <property type="project" value="InterPro"/>
</dbReference>
<dbReference type="AlphaFoldDB" id="A0A8J6GWQ5"/>
<keyword evidence="2" id="KW-0963">Cytoplasm</keyword>
<dbReference type="GO" id="GO:0030865">
    <property type="term" value="P:cortical cytoskeleton organization"/>
    <property type="evidence" value="ECO:0007669"/>
    <property type="project" value="TreeGrafter"/>
</dbReference>
<protein>
    <submittedName>
        <fullName evidence="3">Serine/threonine-protein phosphatase 2A regulatory subunit B'' subunit gamma</fullName>
    </submittedName>
</protein>
<evidence type="ECO:0000313" key="4">
    <source>
        <dbReference type="Proteomes" id="UP000710432"/>
    </source>
</evidence>
<dbReference type="PANTHER" id="PTHR12085:SF3">
    <property type="entry name" value="SERINE_THREONINE-PROTEIN PHOSPHATASE 2A REGULATORY SUBUNIT B'' SUBUNIT GAMMA"/>
    <property type="match status" value="1"/>
</dbReference>
<dbReference type="PANTHER" id="PTHR12085">
    <property type="entry name" value="SERINE/THREONINE-PROTEIN PHOSPHATASE 2A REGULATORY SUBUNIT B'' SUBUNIT GAMMA"/>
    <property type="match status" value="1"/>
</dbReference>
<gene>
    <name evidence="3" type="ORF">LTLLF_117695</name>
</gene>